<keyword evidence="1" id="KW-0812">Transmembrane</keyword>
<reference evidence="2 3" key="1">
    <citation type="journal article" date="2015" name="Sci. Rep.">
        <title>Genome of the facultative scuticociliatosis pathogen Pseudocohnilembus persalinus provides insight into its virulence through horizontal gene transfer.</title>
        <authorList>
            <person name="Xiong J."/>
            <person name="Wang G."/>
            <person name="Cheng J."/>
            <person name="Tian M."/>
            <person name="Pan X."/>
            <person name="Warren A."/>
            <person name="Jiang C."/>
            <person name="Yuan D."/>
            <person name="Miao W."/>
        </authorList>
    </citation>
    <scope>NUCLEOTIDE SEQUENCE [LARGE SCALE GENOMIC DNA]</scope>
    <source>
        <strain evidence="2">36N120E</strain>
    </source>
</reference>
<keyword evidence="3" id="KW-1185">Reference proteome</keyword>
<dbReference type="AlphaFoldDB" id="A0A0V0QL62"/>
<sequence length="147" mass="17131">MLARDDYQADYIVRYAPKMDLQTFSIDMYQKNVLHAIAFDKSAQVETQEHWKNQNFRVIGTLCFSLAVMIGHKKIPLIKKIEKPWKKFFWKAGVFFIPMGLVAGLGDVGNQVLVAKQYQNIFPQYQKFKCNGDVKELNPNVQIYHLE</sequence>
<dbReference type="Proteomes" id="UP000054937">
    <property type="component" value="Unassembled WGS sequence"/>
</dbReference>
<accession>A0A0V0QL62</accession>
<dbReference type="EMBL" id="LDAU01000153">
    <property type="protein sequence ID" value="KRX02693.1"/>
    <property type="molecule type" value="Genomic_DNA"/>
</dbReference>
<comment type="caution">
    <text evidence="2">The sequence shown here is derived from an EMBL/GenBank/DDBJ whole genome shotgun (WGS) entry which is preliminary data.</text>
</comment>
<gene>
    <name evidence="2" type="ORF">PPERSA_01810</name>
</gene>
<evidence type="ECO:0000313" key="2">
    <source>
        <dbReference type="EMBL" id="KRX02693.1"/>
    </source>
</evidence>
<dbReference type="OMA" id="VETQEHW"/>
<evidence type="ECO:0000313" key="3">
    <source>
        <dbReference type="Proteomes" id="UP000054937"/>
    </source>
</evidence>
<protein>
    <submittedName>
        <fullName evidence="2">Uncharacterized protein</fullName>
    </submittedName>
</protein>
<name>A0A0V0QL62_PSEPJ</name>
<evidence type="ECO:0000256" key="1">
    <source>
        <dbReference type="SAM" id="Phobius"/>
    </source>
</evidence>
<keyword evidence="1" id="KW-0472">Membrane</keyword>
<keyword evidence="1" id="KW-1133">Transmembrane helix</keyword>
<organism evidence="2 3">
    <name type="scientific">Pseudocohnilembus persalinus</name>
    <name type="common">Ciliate</name>
    <dbReference type="NCBI Taxonomy" id="266149"/>
    <lineage>
        <taxon>Eukaryota</taxon>
        <taxon>Sar</taxon>
        <taxon>Alveolata</taxon>
        <taxon>Ciliophora</taxon>
        <taxon>Intramacronucleata</taxon>
        <taxon>Oligohymenophorea</taxon>
        <taxon>Scuticociliatia</taxon>
        <taxon>Philasterida</taxon>
        <taxon>Pseudocohnilembidae</taxon>
        <taxon>Pseudocohnilembus</taxon>
    </lineage>
</organism>
<feature type="transmembrane region" description="Helical" evidence="1">
    <location>
        <begin position="88"/>
        <end position="106"/>
    </location>
</feature>
<proteinExistence type="predicted"/>
<dbReference type="InParanoid" id="A0A0V0QL62"/>